<sequence length="289" mass="30847">MTWRFPRDTVVGMTTPAQPSQFPDPRKRSRTGPGERELAGTASDARERAGTGSGTGAPRRRAVGLPAVGLPAAAVLLAAAFFLAPPLLVPGGFGDFPHGFLTYWSSGRRAFSPGLQHLVDRQFHDHLVRVLIAVPLLAVLVALAKRFRRFRLLSGALALVAAALLIENVQGVVSPFGTLLPLLAPGLAKPDRVALLAQVRDQLGHGQVSPALRVMLDEYVRWHMVKAVLCGLLAGALLGLSVAVWRRRHRWYCLLTALSAAAALVVVAANVTTVADPDPGLLSLLQGDW</sequence>
<name>A0A8G1XDT4_9ACTN</name>
<dbReference type="EMBL" id="RJVJ01000001">
    <property type="protein sequence ID" value="ROR46805.1"/>
    <property type="molecule type" value="Genomic_DNA"/>
</dbReference>
<keyword evidence="2" id="KW-0472">Membrane</keyword>
<reference evidence="3 4" key="1">
    <citation type="submission" date="2018-11" db="EMBL/GenBank/DDBJ databases">
        <title>Sequencing the genomes of 1000 actinobacteria strains.</title>
        <authorList>
            <person name="Klenk H.-P."/>
        </authorList>
    </citation>
    <scope>NUCLEOTIDE SEQUENCE [LARGE SCALE GENOMIC DNA]</scope>
    <source>
        <strain evidence="3 4">DSM 44780</strain>
    </source>
</reference>
<evidence type="ECO:0000256" key="1">
    <source>
        <dbReference type="SAM" id="MobiDB-lite"/>
    </source>
</evidence>
<feature type="region of interest" description="Disordered" evidence="1">
    <location>
        <begin position="1"/>
        <end position="60"/>
    </location>
</feature>
<keyword evidence="2" id="KW-0812">Transmembrane</keyword>
<keyword evidence="2" id="KW-1133">Transmembrane helix</keyword>
<feature type="transmembrane region" description="Helical" evidence="2">
    <location>
        <begin position="224"/>
        <end position="245"/>
    </location>
</feature>
<dbReference type="AlphaFoldDB" id="A0A8G1XDT4"/>
<proteinExistence type="predicted"/>
<protein>
    <submittedName>
        <fullName evidence="3">Uncharacterized protein</fullName>
    </submittedName>
</protein>
<feature type="compositionally biased region" description="Basic and acidic residues" evidence="1">
    <location>
        <begin position="33"/>
        <end position="49"/>
    </location>
</feature>
<evidence type="ECO:0000256" key="2">
    <source>
        <dbReference type="SAM" id="Phobius"/>
    </source>
</evidence>
<evidence type="ECO:0000313" key="4">
    <source>
        <dbReference type="Proteomes" id="UP000267408"/>
    </source>
</evidence>
<evidence type="ECO:0000313" key="3">
    <source>
        <dbReference type="EMBL" id="ROR46805.1"/>
    </source>
</evidence>
<feature type="transmembrane region" description="Helical" evidence="2">
    <location>
        <begin position="252"/>
        <end position="275"/>
    </location>
</feature>
<feature type="transmembrane region" description="Helical" evidence="2">
    <location>
        <begin position="63"/>
        <end position="84"/>
    </location>
</feature>
<gene>
    <name evidence="3" type="ORF">EDD39_5096</name>
</gene>
<feature type="transmembrane region" description="Helical" evidence="2">
    <location>
        <begin position="126"/>
        <end position="144"/>
    </location>
</feature>
<organism evidence="3 4">
    <name type="scientific">Kitasatospora cineracea</name>
    <dbReference type="NCBI Taxonomy" id="88074"/>
    <lineage>
        <taxon>Bacteria</taxon>
        <taxon>Bacillati</taxon>
        <taxon>Actinomycetota</taxon>
        <taxon>Actinomycetes</taxon>
        <taxon>Kitasatosporales</taxon>
        <taxon>Streptomycetaceae</taxon>
        <taxon>Kitasatospora</taxon>
    </lineage>
</organism>
<feature type="transmembrane region" description="Helical" evidence="2">
    <location>
        <begin position="156"/>
        <end position="177"/>
    </location>
</feature>
<dbReference type="Proteomes" id="UP000267408">
    <property type="component" value="Unassembled WGS sequence"/>
</dbReference>
<accession>A0A8G1XDT4</accession>
<comment type="caution">
    <text evidence="3">The sequence shown here is derived from an EMBL/GenBank/DDBJ whole genome shotgun (WGS) entry which is preliminary data.</text>
</comment>